<dbReference type="InterPro" id="IPR004046">
    <property type="entry name" value="GST_C"/>
</dbReference>
<dbReference type="SUPFAM" id="SSF52833">
    <property type="entry name" value="Thioredoxin-like"/>
    <property type="match status" value="1"/>
</dbReference>
<dbReference type="CDD" id="cd03056">
    <property type="entry name" value="GST_N_4"/>
    <property type="match status" value="1"/>
</dbReference>
<dbReference type="InterPro" id="IPR010987">
    <property type="entry name" value="Glutathione-S-Trfase_C-like"/>
</dbReference>
<name>A0ABY7BXH2_9HYPH</name>
<sequence>MMTIYGMSDSGNCYKPRLLCALTGRPFRHIGVSTEDSGTQQPAYLAKNANGKVPLLELEDGRCLPESNAIVFYLGEATPFVPEDAFERSEMLSWMFFEQYSHEPHVAVRRSLRIYPRLAAFATEERLEETLQGGLKALAVMERRLAAIDWLAGNAASLADIALYAYTHVAEEGGFGLSAFPAIGAWLKRVEALPGYRRMDWLPEAS</sequence>
<dbReference type="SFLD" id="SFLDS00019">
    <property type="entry name" value="Glutathione_Transferase_(cytos"/>
    <property type="match status" value="1"/>
</dbReference>
<dbReference type="PROSITE" id="PS50404">
    <property type="entry name" value="GST_NTER"/>
    <property type="match status" value="1"/>
</dbReference>
<evidence type="ECO:0000313" key="4">
    <source>
        <dbReference type="Proteomes" id="UP001164020"/>
    </source>
</evidence>
<dbReference type="SUPFAM" id="SSF47616">
    <property type="entry name" value="GST C-terminal domain-like"/>
    <property type="match status" value="1"/>
</dbReference>
<dbReference type="SFLD" id="SFLDG00358">
    <property type="entry name" value="Main_(cytGST)"/>
    <property type="match status" value="1"/>
</dbReference>
<reference evidence="3" key="1">
    <citation type="submission" date="2022-12" db="EMBL/GenBank/DDBJ databases">
        <title>Jiella pelagia sp. nov., isolated from phosphonate enriched culture of Northwest Pacific surface seawater.</title>
        <authorList>
            <person name="Shin D.Y."/>
            <person name="Hwang C.Y."/>
        </authorList>
    </citation>
    <scope>NUCLEOTIDE SEQUENCE</scope>
    <source>
        <strain evidence="3">HL-NP1</strain>
    </source>
</reference>
<accession>A0ABY7BXH2</accession>
<dbReference type="InterPro" id="IPR040079">
    <property type="entry name" value="Glutathione_S-Trfase"/>
</dbReference>
<evidence type="ECO:0000259" key="2">
    <source>
        <dbReference type="PROSITE" id="PS50405"/>
    </source>
</evidence>
<dbReference type="RefSeq" id="WP_268880583.1">
    <property type="nucleotide sequence ID" value="NZ_CP114029.1"/>
</dbReference>
<dbReference type="InterPro" id="IPR036282">
    <property type="entry name" value="Glutathione-S-Trfase_C_sf"/>
</dbReference>
<feature type="domain" description="GST N-terminal" evidence="1">
    <location>
        <begin position="1"/>
        <end position="82"/>
    </location>
</feature>
<dbReference type="InterPro" id="IPR004045">
    <property type="entry name" value="Glutathione_S-Trfase_N"/>
</dbReference>
<proteinExistence type="predicted"/>
<feature type="domain" description="GST C-terminal" evidence="2">
    <location>
        <begin position="84"/>
        <end position="206"/>
    </location>
</feature>
<gene>
    <name evidence="3" type="ORF">OH818_22400</name>
</gene>
<dbReference type="Pfam" id="PF13417">
    <property type="entry name" value="GST_N_3"/>
    <property type="match status" value="1"/>
</dbReference>
<dbReference type="Gene3D" id="3.40.30.10">
    <property type="entry name" value="Glutaredoxin"/>
    <property type="match status" value="1"/>
</dbReference>
<dbReference type="PANTHER" id="PTHR44051">
    <property type="entry name" value="GLUTATHIONE S-TRANSFERASE-RELATED"/>
    <property type="match status" value="1"/>
</dbReference>
<protein>
    <submittedName>
        <fullName evidence="3">Glutathione S-transferase family protein</fullName>
    </submittedName>
</protein>
<dbReference type="Proteomes" id="UP001164020">
    <property type="component" value="Chromosome"/>
</dbReference>
<dbReference type="PANTHER" id="PTHR44051:SF2">
    <property type="entry name" value="HYPOTHETICAL GLUTATHIONE S-TRANSFERASE LIKE PROTEIN"/>
    <property type="match status" value="1"/>
</dbReference>
<evidence type="ECO:0000259" key="1">
    <source>
        <dbReference type="PROSITE" id="PS50404"/>
    </source>
</evidence>
<dbReference type="Gene3D" id="1.20.1050.10">
    <property type="match status" value="1"/>
</dbReference>
<dbReference type="EMBL" id="CP114029">
    <property type="protein sequence ID" value="WAP68108.1"/>
    <property type="molecule type" value="Genomic_DNA"/>
</dbReference>
<evidence type="ECO:0000313" key="3">
    <source>
        <dbReference type="EMBL" id="WAP68108.1"/>
    </source>
</evidence>
<dbReference type="Pfam" id="PF00043">
    <property type="entry name" value="GST_C"/>
    <property type="match status" value="1"/>
</dbReference>
<keyword evidence="4" id="KW-1185">Reference proteome</keyword>
<dbReference type="PROSITE" id="PS50405">
    <property type="entry name" value="GST_CTER"/>
    <property type="match status" value="1"/>
</dbReference>
<dbReference type="InterPro" id="IPR036249">
    <property type="entry name" value="Thioredoxin-like_sf"/>
</dbReference>
<organism evidence="3 4">
    <name type="scientific">Jiella pelagia</name>
    <dbReference type="NCBI Taxonomy" id="2986949"/>
    <lineage>
        <taxon>Bacteria</taxon>
        <taxon>Pseudomonadati</taxon>
        <taxon>Pseudomonadota</taxon>
        <taxon>Alphaproteobacteria</taxon>
        <taxon>Hyphomicrobiales</taxon>
        <taxon>Aurantimonadaceae</taxon>
        <taxon>Jiella</taxon>
    </lineage>
</organism>